<protein>
    <submittedName>
        <fullName evidence="1">Uncharacterized protein</fullName>
    </submittedName>
</protein>
<evidence type="ECO:0000313" key="1">
    <source>
        <dbReference type="EMBL" id="MCP9601157.1"/>
    </source>
</evidence>
<dbReference type="EMBL" id="JANDWN010000065">
    <property type="protein sequence ID" value="MCP9601157.1"/>
    <property type="molecule type" value="Genomic_DNA"/>
</dbReference>
<sequence>MMPETSGKFNQISRQQAKLKRWATEFQQGEEGKALNQLKSSCQGKAYGAYSIQV</sequence>
<accession>A0AAW5IZV6</accession>
<comment type="caution">
    <text evidence="1">The sequence shown here is derived from an EMBL/GenBank/DDBJ whole genome shotgun (WGS) entry which is preliminary data.</text>
</comment>
<proteinExistence type="predicted"/>
<name>A0AAW5IZV6_9BACT</name>
<reference evidence="1" key="1">
    <citation type="submission" date="2022-07" db="EMBL/GenBank/DDBJ databases">
        <title>Prevotella copri.</title>
        <authorList>
            <person name="Yang C."/>
        </authorList>
    </citation>
    <scope>NUCLEOTIDE SEQUENCE</scope>
    <source>
        <strain evidence="1">HF1476</strain>
    </source>
</reference>
<gene>
    <name evidence="1" type="ORF">NNC55_14610</name>
</gene>
<evidence type="ECO:0000313" key="2">
    <source>
        <dbReference type="Proteomes" id="UP001204486"/>
    </source>
</evidence>
<dbReference type="Proteomes" id="UP001204486">
    <property type="component" value="Unassembled WGS sequence"/>
</dbReference>
<dbReference type="RefSeq" id="WP_254974953.1">
    <property type="nucleotide sequence ID" value="NZ_JANDWK010000065.1"/>
</dbReference>
<organism evidence="1 2">
    <name type="scientific">Segatella copri</name>
    <dbReference type="NCBI Taxonomy" id="165179"/>
    <lineage>
        <taxon>Bacteria</taxon>
        <taxon>Pseudomonadati</taxon>
        <taxon>Bacteroidota</taxon>
        <taxon>Bacteroidia</taxon>
        <taxon>Bacteroidales</taxon>
        <taxon>Prevotellaceae</taxon>
        <taxon>Segatella</taxon>
    </lineage>
</organism>
<dbReference type="AlphaFoldDB" id="A0AAW5IZV6"/>